<dbReference type="Pfam" id="PF00293">
    <property type="entry name" value="NUDIX"/>
    <property type="match status" value="1"/>
</dbReference>
<reference evidence="26" key="3">
    <citation type="submission" date="2016-11" db="EMBL/GenBank/DDBJ databases">
        <authorList>
            <person name="Varghese N."/>
            <person name="Submissions S."/>
        </authorList>
    </citation>
    <scope>NUCLEOTIDE SEQUENCE [LARGE SCALE GENOMIC DNA]</scope>
    <source>
        <strain evidence="26">DX253</strain>
    </source>
</reference>
<dbReference type="EMBL" id="FRAN01000003">
    <property type="protein sequence ID" value="SHK80842.1"/>
    <property type="molecule type" value="Genomic_DNA"/>
</dbReference>
<comment type="cofactor">
    <cofactor evidence="1">
        <name>Mg(2+)</name>
        <dbReference type="ChEBI" id="CHEBI:18420"/>
    </cofactor>
</comment>
<dbReference type="EMBL" id="AEMG01000009">
    <property type="protein sequence ID" value="EFW91840.1"/>
    <property type="molecule type" value="Genomic_DNA"/>
</dbReference>
<evidence type="ECO:0000256" key="5">
    <source>
        <dbReference type="ARBA" id="ARBA00022801"/>
    </source>
</evidence>
<dbReference type="PROSITE" id="PS00893">
    <property type="entry name" value="NUDIX_BOX"/>
    <property type="match status" value="1"/>
</dbReference>
<dbReference type="PROSITE" id="PS51462">
    <property type="entry name" value="NUDIX"/>
    <property type="match status" value="1"/>
</dbReference>
<comment type="catalytic activity">
    <reaction evidence="19">
        <text>O(6)-methyl-dGTP + H2O = O(6)-methyl-dGMP + diphosphate + H(+)</text>
        <dbReference type="Rhea" id="RHEA:67600"/>
        <dbReference type="ChEBI" id="CHEBI:15377"/>
        <dbReference type="ChEBI" id="CHEBI:15378"/>
        <dbReference type="ChEBI" id="CHEBI:33019"/>
        <dbReference type="ChEBI" id="CHEBI:169974"/>
        <dbReference type="ChEBI" id="CHEBI:169975"/>
    </reaction>
    <physiologicalReaction direction="left-to-right" evidence="19">
        <dbReference type="Rhea" id="RHEA:67601"/>
    </physiologicalReaction>
</comment>
<evidence type="ECO:0000256" key="11">
    <source>
        <dbReference type="ARBA" id="ARBA00026103"/>
    </source>
</evidence>
<keyword evidence="6" id="KW-0460">Magnesium</keyword>
<keyword evidence="4" id="KW-0479">Metal-binding</keyword>
<dbReference type="PANTHER" id="PTHR43758:SF2">
    <property type="entry name" value="OXIDIZED PURINE NUCLEOSIDE TRIPHOSPHATE HYDROLASE"/>
    <property type="match status" value="1"/>
</dbReference>
<comment type="subunit">
    <text evidence="3">Monomer.</text>
</comment>
<feature type="domain" description="Nudix hydrolase" evidence="22">
    <location>
        <begin position="1"/>
        <end position="125"/>
    </location>
</feature>
<dbReference type="RefSeq" id="WP_007979389.1">
    <property type="nucleotide sequence ID" value="NZ_AEMG01000009.1"/>
</dbReference>
<reference evidence="24" key="2">
    <citation type="submission" date="2016-11" db="EMBL/GenBank/DDBJ databases">
        <authorList>
            <person name="Jaros S."/>
            <person name="Januszkiewicz K."/>
            <person name="Wedrychowicz H."/>
        </authorList>
    </citation>
    <scope>NUCLEOTIDE SEQUENCE [LARGE SCALE GENOMIC DNA]</scope>
    <source>
        <strain evidence="24">DX253</strain>
    </source>
</reference>
<evidence type="ECO:0000256" key="3">
    <source>
        <dbReference type="ARBA" id="ARBA00011245"/>
    </source>
</evidence>
<dbReference type="Proteomes" id="UP000003751">
    <property type="component" value="Unassembled WGS sequence"/>
</dbReference>
<dbReference type="GO" id="GO:0008828">
    <property type="term" value="F:dATP diphosphatase activity"/>
    <property type="evidence" value="ECO:0007669"/>
    <property type="project" value="UniProtKB-EC"/>
</dbReference>
<evidence type="ECO:0000256" key="21">
    <source>
        <dbReference type="ARBA" id="ARBA00053094"/>
    </source>
</evidence>
<keyword evidence="5 23" id="KW-0378">Hydrolase</keyword>
<comment type="catalytic activity">
    <reaction evidence="20">
        <text>N(6)-methyl-dATP + H2O = N(6)-methyl-dAMP + diphosphate + H(+)</text>
        <dbReference type="Rhea" id="RHEA:67604"/>
        <dbReference type="ChEBI" id="CHEBI:15377"/>
        <dbReference type="ChEBI" id="CHEBI:15378"/>
        <dbReference type="ChEBI" id="CHEBI:33019"/>
        <dbReference type="ChEBI" id="CHEBI:169976"/>
        <dbReference type="ChEBI" id="CHEBI:172872"/>
    </reaction>
    <physiologicalReaction direction="left-to-right" evidence="20">
        <dbReference type="Rhea" id="RHEA:67605"/>
    </physiologicalReaction>
</comment>
<dbReference type="GO" id="GO:0046872">
    <property type="term" value="F:metal ion binding"/>
    <property type="evidence" value="ECO:0007669"/>
    <property type="project" value="UniProtKB-KW"/>
</dbReference>
<dbReference type="InterPro" id="IPR020084">
    <property type="entry name" value="NUDIX_hydrolase_CS"/>
</dbReference>
<dbReference type="PANTHER" id="PTHR43758">
    <property type="entry name" value="7,8-DIHYDRO-8-OXOGUANINE TRIPHOSPHATASE"/>
    <property type="match status" value="1"/>
</dbReference>
<dbReference type="InterPro" id="IPR003563">
    <property type="entry name" value="8ODP"/>
</dbReference>
<dbReference type="eggNOG" id="arCOG01074">
    <property type="taxonomic scope" value="Archaea"/>
</dbReference>
<evidence type="ECO:0000256" key="20">
    <source>
        <dbReference type="ARBA" id="ARBA00049032"/>
    </source>
</evidence>
<dbReference type="AlphaFoldDB" id="E7QTB1"/>
<accession>E7QTB1</accession>
<sequence length="153" mass="17728">MQPATLCYPIRGDEILLIRKKRGLGEGKLVGPGGKVEDGETPRDAAIREVEEEIRVSVENPTKVGEFEFVFGTESEMFVHVFRTEEFSGAPQETEEADPRWFDVEDMPYGEMWEDDRLWMPYLLSEETFSGWFRFDEDGDEMLEQELETGVEF</sequence>
<dbReference type="PRINTS" id="PR01403">
    <property type="entry name" value="8OXTPHPHTASE"/>
</dbReference>
<comment type="catalytic activity">
    <reaction evidence="7">
        <text>8-oxo-dATP + H2O = 8-oxo-dAMP + diphosphate + H(+)</text>
        <dbReference type="Rhea" id="RHEA:65396"/>
        <dbReference type="ChEBI" id="CHEBI:15377"/>
        <dbReference type="ChEBI" id="CHEBI:15378"/>
        <dbReference type="ChEBI" id="CHEBI:33019"/>
        <dbReference type="ChEBI" id="CHEBI:71361"/>
        <dbReference type="ChEBI" id="CHEBI:172871"/>
    </reaction>
    <physiologicalReaction direction="left-to-right" evidence="7">
        <dbReference type="Rhea" id="RHEA:65397"/>
    </physiologicalReaction>
</comment>
<evidence type="ECO:0000256" key="19">
    <source>
        <dbReference type="ARBA" id="ARBA00048894"/>
    </source>
</evidence>
<protein>
    <recommendedName>
        <fullName evidence="12">Oxidized purine nucleoside triphosphate hydrolase</fullName>
        <ecNumber evidence="11">3.6.1.56</ecNumber>
    </recommendedName>
    <alternativeName>
        <fullName evidence="16">2-hydroxy-dATP diphosphatase</fullName>
    </alternativeName>
    <alternativeName>
        <fullName evidence="15">7,8-dihydro-8-oxoguanine triphosphatase</fullName>
    </alternativeName>
    <alternativeName>
        <fullName evidence="14">8-oxo-dGTPase</fullName>
    </alternativeName>
    <alternativeName>
        <fullName evidence="17">Methylated purine nucleoside triphosphate hydrolase</fullName>
    </alternativeName>
    <alternativeName>
        <fullName evidence="13">Nucleoside diphosphate-linked moiety X motif 1</fullName>
    </alternativeName>
</protein>
<comment type="catalytic activity">
    <reaction evidence="8">
        <text>2-oxo-dATP + H2O = 2-oxo-dAMP + diphosphate + H(+)</text>
        <dbReference type="Rhea" id="RHEA:31583"/>
        <dbReference type="ChEBI" id="CHEBI:15377"/>
        <dbReference type="ChEBI" id="CHEBI:15378"/>
        <dbReference type="ChEBI" id="CHEBI:33019"/>
        <dbReference type="ChEBI" id="CHEBI:63212"/>
        <dbReference type="ChEBI" id="CHEBI:77897"/>
        <dbReference type="EC" id="3.6.1.56"/>
    </reaction>
    <physiologicalReaction direction="left-to-right" evidence="8">
        <dbReference type="Rhea" id="RHEA:31584"/>
    </physiologicalReaction>
</comment>
<gene>
    <name evidence="24" type="ORF">SAMN05444342_2242</name>
    <name evidence="23" type="ORF">ZOD2009_10195</name>
</gene>
<evidence type="ECO:0000256" key="15">
    <source>
        <dbReference type="ARBA" id="ARBA00030682"/>
    </source>
</evidence>
<dbReference type="Proteomes" id="UP000184203">
    <property type="component" value="Unassembled WGS sequence"/>
</dbReference>
<reference evidence="23 25" key="1">
    <citation type="journal article" date="2014" name="ISME J.">
        <title>Trehalose/2-sulfotrehalose biosynthesis and glycine-betaine uptake are widely spread mechanisms for osmoadaptation in the Halobacteriales.</title>
        <authorList>
            <person name="Youssef N.H."/>
            <person name="Savage-Ashlock K.N."/>
            <person name="McCully A.L."/>
            <person name="Luedtke B."/>
            <person name="Shaw E.I."/>
            <person name="Hoff W.D."/>
            <person name="Elshahed M.S."/>
        </authorList>
    </citation>
    <scope>NUCLEOTIDE SEQUENCE [LARGE SCALE GENOMIC DNA]</scope>
    <source>
        <strain evidence="23 25">DX253</strain>
    </source>
</reference>
<evidence type="ECO:0000256" key="18">
    <source>
        <dbReference type="ARBA" id="ARBA00048002"/>
    </source>
</evidence>
<evidence type="ECO:0000256" key="17">
    <source>
        <dbReference type="ARBA" id="ARBA00032071"/>
    </source>
</evidence>
<comment type="function">
    <text evidence="21">Oxidized purine nucleoside triphosphate hydrolase which is a prominent sanitizer of the oxidized nucleotide pool. Catalyzes the hydrolysis of 2-oxo-dATP (2-hydroxy-dATP) into 2-oxo-dAMP. Also has a significant hydrolase activity toward 2-oxo-ATP, 8-oxo-dGTP and 8-oxo-dATP. Through the hydrolysis of oxidized purine nucleoside triphosphates, prevents their incorporation into DNA and the subsequent transversions A:T to C:G and G:C to T:A. Also catalyzes the hydrolysis of methylated purine nucleoside triphosphate preventing their integration into DNA. Through this antimutagenic activity protects cells from oxidative stress.</text>
</comment>
<dbReference type="InterPro" id="IPR015797">
    <property type="entry name" value="NUDIX_hydrolase-like_dom_sf"/>
</dbReference>
<comment type="catalytic activity">
    <reaction evidence="9">
        <text>8-oxo-dGTP + H2O = 8-oxo-dGMP + diphosphate + H(+)</text>
        <dbReference type="Rhea" id="RHEA:31575"/>
        <dbReference type="ChEBI" id="CHEBI:15377"/>
        <dbReference type="ChEBI" id="CHEBI:15378"/>
        <dbReference type="ChEBI" id="CHEBI:33019"/>
        <dbReference type="ChEBI" id="CHEBI:63224"/>
        <dbReference type="ChEBI" id="CHEBI:77896"/>
    </reaction>
    <physiologicalReaction direction="left-to-right" evidence="9">
        <dbReference type="Rhea" id="RHEA:31576"/>
    </physiologicalReaction>
</comment>
<comment type="catalytic activity">
    <reaction evidence="18">
        <text>N(6)-methyl-ATP + H2O = N(6)-methyl-AMP + diphosphate + H(+)</text>
        <dbReference type="Rhea" id="RHEA:67608"/>
        <dbReference type="ChEBI" id="CHEBI:15377"/>
        <dbReference type="ChEBI" id="CHEBI:15378"/>
        <dbReference type="ChEBI" id="CHEBI:33019"/>
        <dbReference type="ChEBI" id="CHEBI:144842"/>
        <dbReference type="ChEBI" id="CHEBI:172873"/>
    </reaction>
    <physiologicalReaction direction="left-to-right" evidence="18">
        <dbReference type="Rhea" id="RHEA:67609"/>
    </physiologicalReaction>
</comment>
<evidence type="ECO:0000256" key="16">
    <source>
        <dbReference type="ARBA" id="ARBA00031927"/>
    </source>
</evidence>
<evidence type="ECO:0000313" key="24">
    <source>
        <dbReference type="EMBL" id="SHK80842.1"/>
    </source>
</evidence>
<evidence type="ECO:0000313" key="25">
    <source>
        <dbReference type="Proteomes" id="UP000003751"/>
    </source>
</evidence>
<dbReference type="OrthoDB" id="40462at2157"/>
<evidence type="ECO:0000259" key="22">
    <source>
        <dbReference type="PROSITE" id="PS51462"/>
    </source>
</evidence>
<dbReference type="Gene3D" id="3.90.79.10">
    <property type="entry name" value="Nucleoside Triphosphate Pyrophosphohydrolase"/>
    <property type="match status" value="1"/>
</dbReference>
<comment type="similarity">
    <text evidence="2">Belongs to the Nudix hydrolase family.</text>
</comment>
<dbReference type="EC" id="3.6.1.56" evidence="11"/>
<evidence type="ECO:0000256" key="13">
    <source>
        <dbReference type="ARBA" id="ARBA00029673"/>
    </source>
</evidence>
<evidence type="ECO:0000256" key="6">
    <source>
        <dbReference type="ARBA" id="ARBA00022842"/>
    </source>
</evidence>
<dbReference type="GO" id="GO:0042262">
    <property type="term" value="P:DNA protection"/>
    <property type="evidence" value="ECO:0007669"/>
    <property type="project" value="InterPro"/>
</dbReference>
<evidence type="ECO:0000256" key="2">
    <source>
        <dbReference type="ARBA" id="ARBA00005582"/>
    </source>
</evidence>
<dbReference type="GO" id="GO:0008413">
    <property type="term" value="F:8-oxo-7,8-dihydroguanosine triphosphate pyrophosphatase activity"/>
    <property type="evidence" value="ECO:0007669"/>
    <property type="project" value="InterPro"/>
</dbReference>
<proteinExistence type="inferred from homology"/>
<evidence type="ECO:0000256" key="7">
    <source>
        <dbReference type="ARBA" id="ARBA00024448"/>
    </source>
</evidence>
<evidence type="ECO:0000256" key="8">
    <source>
        <dbReference type="ARBA" id="ARBA00024459"/>
    </source>
</evidence>
<evidence type="ECO:0000256" key="4">
    <source>
        <dbReference type="ARBA" id="ARBA00022723"/>
    </source>
</evidence>
<dbReference type="STRING" id="797209.GCA_000376445_02756"/>
<dbReference type="GO" id="GO:0005737">
    <property type="term" value="C:cytoplasm"/>
    <property type="evidence" value="ECO:0007669"/>
    <property type="project" value="TreeGrafter"/>
</dbReference>
<evidence type="ECO:0000313" key="23">
    <source>
        <dbReference type="EMBL" id="EFW91840.1"/>
    </source>
</evidence>
<evidence type="ECO:0000256" key="12">
    <source>
        <dbReference type="ARBA" id="ARBA00026218"/>
    </source>
</evidence>
<evidence type="ECO:0000313" key="26">
    <source>
        <dbReference type="Proteomes" id="UP000184203"/>
    </source>
</evidence>
<evidence type="ECO:0000256" key="9">
    <source>
        <dbReference type="ARBA" id="ARBA00024486"/>
    </source>
</evidence>
<comment type="catalytic activity">
    <reaction evidence="10">
        <text>2-oxo-ATP + H2O = 2-oxo-AMP + diphosphate + H(+)</text>
        <dbReference type="Rhea" id="RHEA:67392"/>
        <dbReference type="ChEBI" id="CHEBI:15377"/>
        <dbReference type="ChEBI" id="CHEBI:15378"/>
        <dbReference type="ChEBI" id="CHEBI:33019"/>
        <dbReference type="ChEBI" id="CHEBI:71395"/>
        <dbReference type="ChEBI" id="CHEBI:172878"/>
    </reaction>
    <physiologicalReaction direction="left-to-right" evidence="10">
        <dbReference type="Rhea" id="RHEA:67393"/>
    </physiologicalReaction>
</comment>
<keyword evidence="26" id="KW-1185">Reference proteome</keyword>
<name>E7QTB1_HALPU</name>
<dbReference type="InterPro" id="IPR000086">
    <property type="entry name" value="NUDIX_hydrolase_dom"/>
</dbReference>
<dbReference type="PATRIC" id="fig|797209.4.peg.1999"/>
<dbReference type="CDD" id="cd03427">
    <property type="entry name" value="NUDIX_MTH1_Nudt1"/>
    <property type="match status" value="1"/>
</dbReference>
<evidence type="ECO:0000256" key="10">
    <source>
        <dbReference type="ARBA" id="ARBA00024596"/>
    </source>
</evidence>
<organism evidence="23 25">
    <name type="scientific">Haladaptatus paucihalophilus DX253</name>
    <dbReference type="NCBI Taxonomy" id="797209"/>
    <lineage>
        <taxon>Archaea</taxon>
        <taxon>Methanobacteriati</taxon>
        <taxon>Methanobacteriota</taxon>
        <taxon>Stenosarchaea group</taxon>
        <taxon>Halobacteria</taxon>
        <taxon>Halobacteriales</taxon>
        <taxon>Haladaptataceae</taxon>
        <taxon>Haladaptatus</taxon>
    </lineage>
</organism>
<dbReference type="SUPFAM" id="SSF55811">
    <property type="entry name" value="Nudix"/>
    <property type="match status" value="1"/>
</dbReference>
<evidence type="ECO:0000256" key="14">
    <source>
        <dbReference type="ARBA" id="ARBA00030634"/>
    </source>
</evidence>
<evidence type="ECO:0000256" key="1">
    <source>
        <dbReference type="ARBA" id="ARBA00001946"/>
    </source>
</evidence>